<dbReference type="EMBL" id="CAIIXF020000358">
    <property type="protein sequence ID" value="CAH1803242.1"/>
    <property type="molecule type" value="Genomic_DNA"/>
</dbReference>
<sequence length="110" mass="12919">AIQGTSTEKLLFSLGWKALSQRRDERKATHMFKVSKELVPSYVLDIYTPFLNQRHRPGLRSFRTYHIPARASTKFRNSPAISPIKIWTNTPEILKNSQSKSQFRRRYTTH</sequence>
<feature type="non-terminal residue" evidence="1">
    <location>
        <position position="110"/>
    </location>
</feature>
<feature type="non-terminal residue" evidence="1">
    <location>
        <position position="1"/>
    </location>
</feature>
<evidence type="ECO:0000313" key="1">
    <source>
        <dbReference type="EMBL" id="CAH1803242.1"/>
    </source>
</evidence>
<comment type="caution">
    <text evidence="1">The sequence shown here is derived from an EMBL/GenBank/DDBJ whole genome shotgun (WGS) entry which is preliminary data.</text>
</comment>
<organism evidence="1 2">
    <name type="scientific">Owenia fusiformis</name>
    <name type="common">Polychaete worm</name>
    <dbReference type="NCBI Taxonomy" id="6347"/>
    <lineage>
        <taxon>Eukaryota</taxon>
        <taxon>Metazoa</taxon>
        <taxon>Spiralia</taxon>
        <taxon>Lophotrochozoa</taxon>
        <taxon>Annelida</taxon>
        <taxon>Polychaeta</taxon>
        <taxon>Sedentaria</taxon>
        <taxon>Canalipalpata</taxon>
        <taxon>Sabellida</taxon>
        <taxon>Oweniida</taxon>
        <taxon>Oweniidae</taxon>
        <taxon>Owenia</taxon>
    </lineage>
</organism>
<dbReference type="OrthoDB" id="6138349at2759"/>
<protein>
    <submittedName>
        <fullName evidence="1">Uncharacterized protein</fullName>
    </submittedName>
</protein>
<reference evidence="1" key="1">
    <citation type="submission" date="2022-03" db="EMBL/GenBank/DDBJ databases">
        <authorList>
            <person name="Martin C."/>
        </authorList>
    </citation>
    <scope>NUCLEOTIDE SEQUENCE</scope>
</reference>
<dbReference type="AlphaFoldDB" id="A0A8J1UL53"/>
<gene>
    <name evidence="1" type="ORF">OFUS_LOCUS26853</name>
</gene>
<proteinExistence type="predicted"/>
<accession>A0A8J1UL53</accession>
<dbReference type="Proteomes" id="UP000749559">
    <property type="component" value="Unassembled WGS sequence"/>
</dbReference>
<evidence type="ECO:0000313" key="2">
    <source>
        <dbReference type="Proteomes" id="UP000749559"/>
    </source>
</evidence>
<name>A0A8J1UL53_OWEFU</name>
<keyword evidence="2" id="KW-1185">Reference proteome</keyword>